<gene>
    <name evidence="1" type="ORF">QAD02_018197</name>
</gene>
<protein>
    <submittedName>
        <fullName evidence="1">Uncharacterized protein</fullName>
    </submittedName>
</protein>
<proteinExistence type="predicted"/>
<keyword evidence="2" id="KW-1185">Reference proteome</keyword>
<reference evidence="1" key="1">
    <citation type="submission" date="2023-04" db="EMBL/GenBank/DDBJ databases">
        <title>A chromosome-level genome assembly of the parasitoid wasp Eretmocerus hayati.</title>
        <authorList>
            <person name="Zhong Y."/>
            <person name="Liu S."/>
            <person name="Liu Y."/>
        </authorList>
    </citation>
    <scope>NUCLEOTIDE SEQUENCE</scope>
    <source>
        <strain evidence="1">ZJU_SS_LIU_2023</strain>
    </source>
</reference>
<organism evidence="1 2">
    <name type="scientific">Eretmocerus hayati</name>
    <dbReference type="NCBI Taxonomy" id="131215"/>
    <lineage>
        <taxon>Eukaryota</taxon>
        <taxon>Metazoa</taxon>
        <taxon>Ecdysozoa</taxon>
        <taxon>Arthropoda</taxon>
        <taxon>Hexapoda</taxon>
        <taxon>Insecta</taxon>
        <taxon>Pterygota</taxon>
        <taxon>Neoptera</taxon>
        <taxon>Endopterygota</taxon>
        <taxon>Hymenoptera</taxon>
        <taxon>Apocrita</taxon>
        <taxon>Proctotrupomorpha</taxon>
        <taxon>Chalcidoidea</taxon>
        <taxon>Aphelinidae</taxon>
        <taxon>Aphelininae</taxon>
        <taxon>Eretmocerus</taxon>
    </lineage>
</organism>
<evidence type="ECO:0000313" key="1">
    <source>
        <dbReference type="EMBL" id="KAJ8682405.1"/>
    </source>
</evidence>
<evidence type="ECO:0000313" key="2">
    <source>
        <dbReference type="Proteomes" id="UP001239111"/>
    </source>
</evidence>
<dbReference type="EMBL" id="CM056741">
    <property type="protein sequence ID" value="KAJ8682405.1"/>
    <property type="molecule type" value="Genomic_DNA"/>
</dbReference>
<name>A0ACC2PFP8_9HYME</name>
<dbReference type="Proteomes" id="UP001239111">
    <property type="component" value="Chromosome 1"/>
</dbReference>
<sequence>MARLTTLVFFFKLFGVVISADVFDLVDGIESLSAFIPGVGDLLSKTIHMTSTVIKYATKDDSAQEEGLDPQNSIRNGLEDLKRQVDTAQIAIPNEDQVNRDLVGVSKVINTIASYYDVYRYKYHLNNVDYSSGSTKQFVDSFYVTFDLKKELNEIEQTLIGNHLSNNLLMGLRRTESFEALMCLKHTSHQMRIIQVVHDILKAELQALELAKFRFLVADLTESCKEKPDHMVEFEYFLESFVKRTKRIHSSMKEAVRNAPREFWECDPVKPIEGETFIKLDPIFRRYIVSESDLKEYPRPRDESFLNEAINVAGSCDSYILAYMDDRVRYRKKNPCRGVARHCHDSNDSLKICVKEAGDEYKYEAVRTTKETIWGRKDAQCENYVDVNQQSVLLVVDDVCICECDEDERDEAVRYFSTLECSSDYSQNKVITGVRLIKGNEIFIHFEIQQAVMGKNADIDNGTAEWTRNCTNGKKPNLRSPLASDFYKVMWYNNKISFDDLSCPPKAVVTGLKFVDDEGYLKLQIRCTPFHFDSGKLSNTNGTIQFVPGKKSFYQIDRHLPTTRVNRDVIRNLEKYISFTISDEKEDVGSTLVPFIDIQRVSMENPTPLAGVSLVLRNDVGSAGYIALKITSLDFYPYFESDDDNYLSELVGHSEGDGDSEIETILPVIQSEPEIHPESNTSVESPSGFECALERNIFGVNTAKYPIFAGHSQSSSIQELSVITCQDDTMLDMEPSTQNTTGSFSQLSLDDMNNTPGRVNSESASGLTKSSEETAPNRNPDPDFRLGGRLHEKQGLRGRVQFLTERLISALDYSGVSHRQAMHILSAILEALGIDGKELVMNKSSFDEIRSKMSKEQAERIKAIFQDTTVFRAGIIHWDTKLIVDNSTYKAIDRMPFFQRFAIKTDFLKCDVESWDSNPDYLDGFDVVRNLRVVNDTAERAVKLTQEYINRTKDEELKQALLLTVPHYKRAFPDANKSTVVKKSKVDRP</sequence>
<comment type="caution">
    <text evidence="1">The sequence shown here is derived from an EMBL/GenBank/DDBJ whole genome shotgun (WGS) entry which is preliminary data.</text>
</comment>
<accession>A0ACC2PFP8</accession>